<accession>A0A165UPB9</accession>
<dbReference type="CDD" id="cd23992">
    <property type="entry name" value="PBP_GOBP"/>
    <property type="match status" value="1"/>
</dbReference>
<proteinExistence type="evidence at transcript level"/>
<protein>
    <submittedName>
        <fullName evidence="6">Odorant binding protein 1</fullName>
    </submittedName>
</protein>
<dbReference type="Pfam" id="PF01395">
    <property type="entry name" value="PBP_GOBP"/>
    <property type="match status" value="1"/>
</dbReference>
<dbReference type="InterPro" id="IPR036728">
    <property type="entry name" value="PBP_GOBP_sf"/>
</dbReference>
<evidence type="ECO:0000256" key="4">
    <source>
        <dbReference type="ARBA" id="ARBA00022729"/>
    </source>
</evidence>
<dbReference type="SMART" id="SM00708">
    <property type="entry name" value="PhBP"/>
    <property type="match status" value="1"/>
</dbReference>
<dbReference type="PANTHER" id="PTHR11857">
    <property type="entry name" value="ODORANT BINDING PROTEIN-RELATED"/>
    <property type="match status" value="1"/>
</dbReference>
<organism evidence="6">
    <name type="scientific">Carpomya vesuviana</name>
    <dbReference type="NCBI Taxonomy" id="946126"/>
    <lineage>
        <taxon>Eukaryota</taxon>
        <taxon>Metazoa</taxon>
        <taxon>Ecdysozoa</taxon>
        <taxon>Arthropoda</taxon>
        <taxon>Hexapoda</taxon>
        <taxon>Insecta</taxon>
        <taxon>Pterygota</taxon>
        <taxon>Neoptera</taxon>
        <taxon>Endopterygota</taxon>
        <taxon>Diptera</taxon>
        <taxon>Brachycera</taxon>
        <taxon>Muscomorpha</taxon>
        <taxon>Tephritoidea</taxon>
        <taxon>Tephritidae</taxon>
        <taxon>Carpomya</taxon>
    </lineage>
</organism>
<keyword evidence="4 5" id="KW-0732">Signal</keyword>
<dbReference type="InterPro" id="IPR006170">
    <property type="entry name" value="PBP/GOBP"/>
</dbReference>
<evidence type="ECO:0000256" key="2">
    <source>
        <dbReference type="ARBA" id="ARBA00008098"/>
    </source>
</evidence>
<dbReference type="EMBL" id="KU975053">
    <property type="protein sequence ID" value="AMY98992.1"/>
    <property type="molecule type" value="mRNA"/>
</dbReference>
<feature type="signal peptide" evidence="5">
    <location>
        <begin position="1"/>
        <end position="19"/>
    </location>
</feature>
<comment type="subcellular location">
    <subcellularLocation>
        <location evidence="1">Secreted</location>
    </subcellularLocation>
</comment>
<dbReference type="GO" id="GO:0005615">
    <property type="term" value="C:extracellular space"/>
    <property type="evidence" value="ECO:0007669"/>
    <property type="project" value="TreeGrafter"/>
</dbReference>
<evidence type="ECO:0000313" key="6">
    <source>
        <dbReference type="EMBL" id="AMY98992.1"/>
    </source>
</evidence>
<evidence type="ECO:0000256" key="5">
    <source>
        <dbReference type="SAM" id="SignalP"/>
    </source>
</evidence>
<feature type="chain" id="PRO_5007867847" evidence="5">
    <location>
        <begin position="20"/>
        <end position="124"/>
    </location>
</feature>
<name>A0A165UPB9_9MUSC</name>
<sequence>MKSFIAVALVLVSSVAVMCNPPNPELRKYIEDCNKEHSVSPKDFHEFMEGKLSSPSENLKCATHCVMVKQGSMDEAGAFKPDVAKTNMPNDDKFAAAVEACKDQSGSSPCETAFKISQCLISHK</sequence>
<dbReference type="PANTHER" id="PTHR11857:SF43">
    <property type="entry name" value="GEO07291P1-RELATED"/>
    <property type="match status" value="1"/>
</dbReference>
<dbReference type="SUPFAM" id="SSF47565">
    <property type="entry name" value="Insect pheromone/odorant-binding proteins"/>
    <property type="match status" value="1"/>
</dbReference>
<dbReference type="InterPro" id="IPR018247">
    <property type="entry name" value="EF_Hand_1_Ca_BS"/>
</dbReference>
<reference evidence="6" key="1">
    <citation type="submission" date="2016-03" db="EMBL/GenBank/DDBJ databases">
        <title>Carpomya vesuviana Costa odorant binding protein.</title>
        <authorList>
            <person name="Li Y."/>
        </authorList>
    </citation>
    <scope>NUCLEOTIDE SEQUENCE</scope>
</reference>
<dbReference type="AlphaFoldDB" id="A0A165UPB9"/>
<dbReference type="PROSITE" id="PS00018">
    <property type="entry name" value="EF_HAND_1"/>
    <property type="match status" value="1"/>
</dbReference>
<comment type="similarity">
    <text evidence="2">Belongs to the PBP/GOBP family.</text>
</comment>
<evidence type="ECO:0000256" key="1">
    <source>
        <dbReference type="ARBA" id="ARBA00004613"/>
    </source>
</evidence>
<keyword evidence="3" id="KW-0964">Secreted</keyword>
<dbReference type="Gene3D" id="1.10.238.20">
    <property type="entry name" value="Pheromone/general odorant binding protein domain"/>
    <property type="match status" value="1"/>
</dbReference>
<dbReference type="GO" id="GO:0007608">
    <property type="term" value="P:sensory perception of smell"/>
    <property type="evidence" value="ECO:0007669"/>
    <property type="project" value="TreeGrafter"/>
</dbReference>
<evidence type="ECO:0000256" key="3">
    <source>
        <dbReference type="ARBA" id="ARBA00022525"/>
    </source>
</evidence>
<dbReference type="GO" id="GO:0005549">
    <property type="term" value="F:odorant binding"/>
    <property type="evidence" value="ECO:0007669"/>
    <property type="project" value="InterPro"/>
</dbReference>